<feature type="domain" description="Glycoside hydrolase family 5" evidence="8">
    <location>
        <begin position="43"/>
        <end position="308"/>
    </location>
</feature>
<dbReference type="OrthoDB" id="5823761at2759"/>
<dbReference type="EC" id="3.2.1.4" evidence="3"/>
<dbReference type="PANTHER" id="PTHR34142:SF1">
    <property type="entry name" value="GLYCOSIDE HYDROLASE FAMILY 5 DOMAIN-CONTAINING PROTEIN"/>
    <property type="match status" value="1"/>
</dbReference>
<accession>A0A6G1I852</accession>
<dbReference type="PANTHER" id="PTHR34142">
    <property type="entry name" value="ENDO-BETA-1,4-GLUCANASE A"/>
    <property type="match status" value="1"/>
</dbReference>
<reference evidence="9" key="1">
    <citation type="journal article" date="2020" name="Stud. Mycol.">
        <title>101 Dothideomycetes genomes: a test case for predicting lifestyles and emergence of pathogens.</title>
        <authorList>
            <person name="Haridas S."/>
            <person name="Albert R."/>
            <person name="Binder M."/>
            <person name="Bloem J."/>
            <person name="Labutti K."/>
            <person name="Salamov A."/>
            <person name="Andreopoulos B."/>
            <person name="Baker S."/>
            <person name="Barry K."/>
            <person name="Bills G."/>
            <person name="Bluhm B."/>
            <person name="Cannon C."/>
            <person name="Castanera R."/>
            <person name="Culley D."/>
            <person name="Daum C."/>
            <person name="Ezra D."/>
            <person name="Gonzalez J."/>
            <person name="Henrissat B."/>
            <person name="Kuo A."/>
            <person name="Liang C."/>
            <person name="Lipzen A."/>
            <person name="Lutzoni F."/>
            <person name="Magnuson J."/>
            <person name="Mondo S."/>
            <person name="Nolan M."/>
            <person name="Ohm R."/>
            <person name="Pangilinan J."/>
            <person name="Park H.-J."/>
            <person name="Ramirez L."/>
            <person name="Alfaro M."/>
            <person name="Sun H."/>
            <person name="Tritt A."/>
            <person name="Yoshinaga Y."/>
            <person name="Zwiers L.-H."/>
            <person name="Turgeon B."/>
            <person name="Goodwin S."/>
            <person name="Spatafora J."/>
            <person name="Crous P."/>
            <person name="Grigoriev I."/>
        </authorList>
    </citation>
    <scope>NUCLEOTIDE SEQUENCE</scope>
    <source>
        <strain evidence="9">CBS 262.69</strain>
    </source>
</reference>
<evidence type="ECO:0000313" key="10">
    <source>
        <dbReference type="Proteomes" id="UP000799640"/>
    </source>
</evidence>
<evidence type="ECO:0000256" key="1">
    <source>
        <dbReference type="ARBA" id="ARBA00000966"/>
    </source>
</evidence>
<evidence type="ECO:0000256" key="3">
    <source>
        <dbReference type="ARBA" id="ARBA00012601"/>
    </source>
</evidence>
<name>A0A6G1I852_9PEZI</name>
<dbReference type="GO" id="GO:0009251">
    <property type="term" value="P:glucan catabolic process"/>
    <property type="evidence" value="ECO:0007669"/>
    <property type="project" value="TreeGrafter"/>
</dbReference>
<keyword evidence="7" id="KW-0732">Signal</keyword>
<proteinExistence type="inferred from homology"/>
<evidence type="ECO:0000256" key="5">
    <source>
        <dbReference type="ARBA" id="ARBA00023295"/>
    </source>
</evidence>
<comment type="similarity">
    <text evidence="2 6">Belongs to the glycosyl hydrolase 5 (cellulase A) family.</text>
</comment>
<dbReference type="GO" id="GO:0008810">
    <property type="term" value="F:cellulase activity"/>
    <property type="evidence" value="ECO:0007669"/>
    <property type="project" value="UniProtKB-EC"/>
</dbReference>
<dbReference type="InterPro" id="IPR001547">
    <property type="entry name" value="Glyco_hydro_5"/>
</dbReference>
<sequence>MGVRSFLVLALASAAFAAPLSLTANEEDSAAAGKFQFFGINESGPEFGEKKFPGIKNKDYVWPELSTIDTFLKKGMNTIRVNFLMERLVPNQLTGKMDEVYLKDLKTTVDYITRKNAYAMIVPHNYGRYYEKIITSPSDFETYWRTTATPFKGDDKVIFDTNNEYHDMDQSLVQQLNQAAINGIRAAGANTQYINAEGNSWSGAWTWVSSGNGASLVSLRDPANKLMYQMHQYLDQDGSGSHAECVSSTIGVERLKAATAWLKQNKKMGVLGEFAGGDNPQCKTAVKGMLEYMKQNSDVWKGAIWWAAGPWWADYMFSLEPGKGKAVGPYLDLISSYA</sequence>
<evidence type="ECO:0000256" key="4">
    <source>
        <dbReference type="ARBA" id="ARBA00022801"/>
    </source>
</evidence>
<dbReference type="InterPro" id="IPR017853">
    <property type="entry name" value="GH"/>
</dbReference>
<feature type="signal peptide" evidence="7">
    <location>
        <begin position="1"/>
        <end position="17"/>
    </location>
</feature>
<evidence type="ECO:0000313" key="9">
    <source>
        <dbReference type="EMBL" id="KAF2404470.1"/>
    </source>
</evidence>
<gene>
    <name evidence="9" type="ORF">EJ06DRAFT_205975</name>
</gene>
<dbReference type="EMBL" id="ML996688">
    <property type="protein sequence ID" value="KAF2404470.1"/>
    <property type="molecule type" value="Genomic_DNA"/>
</dbReference>
<feature type="chain" id="PRO_5026296917" description="cellulase" evidence="7">
    <location>
        <begin position="18"/>
        <end position="338"/>
    </location>
</feature>
<evidence type="ECO:0000259" key="8">
    <source>
        <dbReference type="Pfam" id="PF00150"/>
    </source>
</evidence>
<keyword evidence="10" id="KW-1185">Reference proteome</keyword>
<dbReference type="Gene3D" id="3.20.20.80">
    <property type="entry name" value="Glycosidases"/>
    <property type="match status" value="1"/>
</dbReference>
<evidence type="ECO:0000256" key="6">
    <source>
        <dbReference type="RuleBase" id="RU361153"/>
    </source>
</evidence>
<keyword evidence="4 6" id="KW-0378">Hydrolase</keyword>
<dbReference type="SUPFAM" id="SSF51445">
    <property type="entry name" value="(Trans)glycosidases"/>
    <property type="match status" value="1"/>
</dbReference>
<evidence type="ECO:0000256" key="7">
    <source>
        <dbReference type="SAM" id="SignalP"/>
    </source>
</evidence>
<organism evidence="9 10">
    <name type="scientific">Trichodelitschia bisporula</name>
    <dbReference type="NCBI Taxonomy" id="703511"/>
    <lineage>
        <taxon>Eukaryota</taxon>
        <taxon>Fungi</taxon>
        <taxon>Dikarya</taxon>
        <taxon>Ascomycota</taxon>
        <taxon>Pezizomycotina</taxon>
        <taxon>Dothideomycetes</taxon>
        <taxon>Dothideomycetes incertae sedis</taxon>
        <taxon>Phaeotrichales</taxon>
        <taxon>Phaeotrichaceae</taxon>
        <taxon>Trichodelitschia</taxon>
    </lineage>
</organism>
<dbReference type="AlphaFoldDB" id="A0A6G1I852"/>
<keyword evidence="5 6" id="KW-0326">Glycosidase</keyword>
<comment type="catalytic activity">
    <reaction evidence="1">
        <text>Endohydrolysis of (1-&gt;4)-beta-D-glucosidic linkages in cellulose, lichenin and cereal beta-D-glucans.</text>
        <dbReference type="EC" id="3.2.1.4"/>
    </reaction>
</comment>
<evidence type="ECO:0000256" key="2">
    <source>
        <dbReference type="ARBA" id="ARBA00005641"/>
    </source>
</evidence>
<dbReference type="Proteomes" id="UP000799640">
    <property type="component" value="Unassembled WGS sequence"/>
</dbReference>
<protein>
    <recommendedName>
        <fullName evidence="3">cellulase</fullName>
        <ecNumber evidence="3">3.2.1.4</ecNumber>
    </recommendedName>
</protein>
<dbReference type="Pfam" id="PF00150">
    <property type="entry name" value="Cellulase"/>
    <property type="match status" value="1"/>
</dbReference>